<keyword evidence="8" id="KW-1185">Reference proteome</keyword>
<keyword evidence="4" id="KW-0418">Kinase</keyword>
<evidence type="ECO:0000256" key="3">
    <source>
        <dbReference type="ARBA" id="ARBA00022741"/>
    </source>
</evidence>
<dbReference type="PANTHER" id="PTHR47448">
    <property type="entry name" value="DUAL SPECIFICITY MITOGEN-ACTIVATED PROTEIN KINASE KINASE DSOR1-LIKE PROTEIN"/>
    <property type="match status" value="1"/>
</dbReference>
<name>A0A9P5Q2J6_9AGAR</name>
<dbReference type="GO" id="GO:0004674">
    <property type="term" value="F:protein serine/threonine kinase activity"/>
    <property type="evidence" value="ECO:0007669"/>
    <property type="project" value="UniProtKB-KW"/>
</dbReference>
<keyword evidence="3" id="KW-0547">Nucleotide-binding</keyword>
<dbReference type="OrthoDB" id="10252354at2759"/>
<dbReference type="Gene3D" id="1.10.510.10">
    <property type="entry name" value="Transferase(Phosphotransferase) domain 1"/>
    <property type="match status" value="1"/>
</dbReference>
<dbReference type="EMBL" id="JADNRY010000013">
    <property type="protein sequence ID" value="KAF9074318.1"/>
    <property type="molecule type" value="Genomic_DNA"/>
</dbReference>
<evidence type="ECO:0000256" key="1">
    <source>
        <dbReference type="ARBA" id="ARBA00022527"/>
    </source>
</evidence>
<organism evidence="7 8">
    <name type="scientific">Rhodocollybia butyracea</name>
    <dbReference type="NCBI Taxonomy" id="206335"/>
    <lineage>
        <taxon>Eukaryota</taxon>
        <taxon>Fungi</taxon>
        <taxon>Dikarya</taxon>
        <taxon>Basidiomycota</taxon>
        <taxon>Agaricomycotina</taxon>
        <taxon>Agaricomycetes</taxon>
        <taxon>Agaricomycetidae</taxon>
        <taxon>Agaricales</taxon>
        <taxon>Marasmiineae</taxon>
        <taxon>Omphalotaceae</taxon>
        <taxon>Rhodocollybia</taxon>
    </lineage>
</organism>
<accession>A0A9P5Q2J6</accession>
<keyword evidence="2" id="KW-0808">Transferase</keyword>
<gene>
    <name evidence="7" type="ORF">BDP27DRAFT_1416204</name>
</gene>
<proteinExistence type="predicted"/>
<comment type="caution">
    <text evidence="7">The sequence shown here is derived from an EMBL/GenBank/DDBJ whole genome shotgun (WGS) entry which is preliminary data.</text>
</comment>
<dbReference type="GO" id="GO:0004712">
    <property type="term" value="F:protein serine/threonine/tyrosine kinase activity"/>
    <property type="evidence" value="ECO:0007669"/>
    <property type="project" value="UniProtKB-ARBA"/>
</dbReference>
<evidence type="ECO:0000256" key="6">
    <source>
        <dbReference type="SAM" id="MobiDB-lite"/>
    </source>
</evidence>
<keyword evidence="1" id="KW-0723">Serine/threonine-protein kinase</keyword>
<evidence type="ECO:0000313" key="8">
    <source>
        <dbReference type="Proteomes" id="UP000772434"/>
    </source>
</evidence>
<evidence type="ECO:0000256" key="4">
    <source>
        <dbReference type="ARBA" id="ARBA00022777"/>
    </source>
</evidence>
<feature type="region of interest" description="Disordered" evidence="6">
    <location>
        <begin position="1"/>
        <end position="42"/>
    </location>
</feature>
<reference evidence="7" key="1">
    <citation type="submission" date="2020-11" db="EMBL/GenBank/DDBJ databases">
        <authorList>
            <consortium name="DOE Joint Genome Institute"/>
            <person name="Ahrendt S."/>
            <person name="Riley R."/>
            <person name="Andreopoulos W."/>
            <person name="Labutti K."/>
            <person name="Pangilinan J."/>
            <person name="Ruiz-Duenas F.J."/>
            <person name="Barrasa J.M."/>
            <person name="Sanchez-Garcia M."/>
            <person name="Camarero S."/>
            <person name="Miyauchi S."/>
            <person name="Serrano A."/>
            <person name="Linde D."/>
            <person name="Babiker R."/>
            <person name="Drula E."/>
            <person name="Ayuso-Fernandez I."/>
            <person name="Pacheco R."/>
            <person name="Padilla G."/>
            <person name="Ferreira P."/>
            <person name="Barriuso J."/>
            <person name="Kellner H."/>
            <person name="Castanera R."/>
            <person name="Alfaro M."/>
            <person name="Ramirez L."/>
            <person name="Pisabarro A.G."/>
            <person name="Kuo A."/>
            <person name="Tritt A."/>
            <person name="Lipzen A."/>
            <person name="He G."/>
            <person name="Yan M."/>
            <person name="Ng V."/>
            <person name="Cullen D."/>
            <person name="Martin F."/>
            <person name="Rosso M.-N."/>
            <person name="Henrissat B."/>
            <person name="Hibbett D."/>
            <person name="Martinez A.T."/>
            <person name="Grigoriev I.V."/>
        </authorList>
    </citation>
    <scope>NUCLEOTIDE SEQUENCE</scope>
    <source>
        <strain evidence="7">AH 40177</strain>
    </source>
</reference>
<dbReference type="PANTHER" id="PTHR47448:SF1">
    <property type="entry name" value="SERINE_THREONINE-PROTEIN KINASE STE7 HOMOLOG"/>
    <property type="match status" value="1"/>
</dbReference>
<evidence type="ECO:0000256" key="5">
    <source>
        <dbReference type="ARBA" id="ARBA00022840"/>
    </source>
</evidence>
<evidence type="ECO:0000313" key="7">
    <source>
        <dbReference type="EMBL" id="KAF9074318.1"/>
    </source>
</evidence>
<dbReference type="AlphaFoldDB" id="A0A9P5Q2J6"/>
<dbReference type="GO" id="GO:0005524">
    <property type="term" value="F:ATP binding"/>
    <property type="evidence" value="ECO:0007669"/>
    <property type="project" value="UniProtKB-KW"/>
</dbReference>
<protein>
    <submittedName>
        <fullName evidence="7">Uncharacterized protein</fullName>
    </submittedName>
</protein>
<dbReference type="InterPro" id="IPR050915">
    <property type="entry name" value="MAP_kinase_kinase"/>
</dbReference>
<dbReference type="Proteomes" id="UP000772434">
    <property type="component" value="Unassembled WGS sequence"/>
</dbReference>
<keyword evidence="5" id="KW-0067">ATP-binding</keyword>
<evidence type="ECO:0000256" key="2">
    <source>
        <dbReference type="ARBA" id="ARBA00022679"/>
    </source>
</evidence>
<sequence>MDEDTDQLSSEPKSVEPFGDNTLALPISPASRPCNRRRSKGVLFQGGPTDMSILELLQQIVKEPAPRLISSERDESKFPKAAGEFVDACLTKEQEDRRTPAALLKYEWIEQTLASKVDMRNWAESLDVDI</sequence>